<proteinExistence type="predicted"/>
<reference evidence="1" key="1">
    <citation type="submission" date="2023-04" db="EMBL/GenBank/DDBJ databases">
        <title>The human skin virome in hidradenitis suppurativa patients.</title>
        <authorList>
            <person name="Jansen D."/>
        </authorList>
    </citation>
    <scope>NUCLEOTIDE SEQUENCE</scope>
    <source>
        <strain evidence="1">VC3_JansenPhageI</strain>
    </source>
</reference>
<protein>
    <submittedName>
        <fullName evidence="1">Uncharacterized protein</fullName>
    </submittedName>
</protein>
<accession>A0AA50AEU0</accession>
<sequence length="29" mass="3542">MHKKRPHLLRYGLNDLYSFKTQIIKLKLS</sequence>
<evidence type="ECO:0000313" key="1">
    <source>
        <dbReference type="EMBL" id="WLJ25899.1"/>
    </source>
</evidence>
<name>A0AA50AEU0_9VIRU</name>
<dbReference type="EMBL" id="OQ890318">
    <property type="protein sequence ID" value="WLJ25899.1"/>
    <property type="molecule type" value="Genomic_DNA"/>
</dbReference>
<organism evidence="1">
    <name type="scientific">Staphylococcus phage HS12</name>
    <dbReference type="NCBI Taxonomy" id="3056402"/>
    <lineage>
        <taxon>Viruses</taxon>
    </lineage>
</organism>